<dbReference type="AlphaFoldDB" id="A0A398DG86"/>
<dbReference type="EMBL" id="QXIT01000032">
    <property type="protein sequence ID" value="RIE10171.1"/>
    <property type="molecule type" value="Genomic_DNA"/>
</dbReference>
<proteinExistence type="predicted"/>
<dbReference type="Proteomes" id="UP000266260">
    <property type="component" value="Unassembled WGS sequence"/>
</dbReference>
<protein>
    <submittedName>
        <fullName evidence="1">Uncharacterized protein</fullName>
    </submittedName>
</protein>
<keyword evidence="2" id="KW-1185">Reference proteome</keyword>
<evidence type="ECO:0000313" key="1">
    <source>
        <dbReference type="EMBL" id="RIE10171.1"/>
    </source>
</evidence>
<organism evidence="1 2">
    <name type="scientific">Candidatus Cryosericum odellii</name>
    <dbReference type="NCBI Taxonomy" id="2290917"/>
    <lineage>
        <taxon>Bacteria</taxon>
        <taxon>Pseudomonadati</taxon>
        <taxon>Caldisericota/Cryosericota group</taxon>
        <taxon>Candidatus Cryosericota</taxon>
        <taxon>Candidatus Cryosericia</taxon>
        <taxon>Candidatus Cryosericales</taxon>
        <taxon>Candidatus Cryosericaceae</taxon>
        <taxon>Candidatus Cryosericum</taxon>
    </lineage>
</organism>
<gene>
    <name evidence="1" type="ORF">SMC6_01655</name>
</gene>
<comment type="caution">
    <text evidence="1">The sequence shown here is derived from an EMBL/GenBank/DDBJ whole genome shotgun (WGS) entry which is preliminary data.</text>
</comment>
<reference evidence="1 2" key="1">
    <citation type="submission" date="2018-09" db="EMBL/GenBank/DDBJ databases">
        <title>Discovery and Ecogenomic Context for Candidatus Cryosericales, a Global Caldiserica Order Active in Thawing Permafrost.</title>
        <authorList>
            <person name="Martinez M.A."/>
            <person name="Woodcroft B.J."/>
            <person name="Ignacio Espinoza J.C."/>
            <person name="Zayed A."/>
            <person name="Singleton C.M."/>
            <person name="Boyd J."/>
            <person name="Li Y.-F."/>
            <person name="Purvine S."/>
            <person name="Maughan H."/>
            <person name="Hodgkins S.B."/>
            <person name="Anderson D."/>
            <person name="Sederholm M."/>
            <person name="Temperton B."/>
            <person name="Saleska S.R."/>
            <person name="Tyson G.W."/>
            <person name="Rich V.I."/>
        </authorList>
    </citation>
    <scope>NUCLEOTIDE SEQUENCE [LARGE SCALE GENOMIC DNA]</scope>
    <source>
        <strain evidence="1 2">SMC6</strain>
    </source>
</reference>
<accession>A0A398DG86</accession>
<sequence length="416" mass="46930">MREKVKISEKHLEEINAFLLDPNNKLVNDLLAVIEKYGGVDEINRKAEEAGKLENILGKLREKKSPYIKDLEWLTEKRDKNAFISIKDYRRKVLGDKADSMQFNDENPVTLEISACQYFPFLMTEARHAVEYGELMPGRIIRVRTMKEQEADNDILAVSAAVKIMGASQCETLDTKGTDGSNIQLGGAETLAGYTGGIGQPNDYPIKWADEFLYYYTNYGIKQVLNINFGTILVGYLMHELGINNEFKISVFLGNDNPYYFFVTFLLAKLFSREDGSASLIGLNPSNSVTNKTIQEGSAIRKALGFEDSVRFEHHILESQKSIVIQPYDRRSELVELASTVKNVSAKHEGGDIETEATREHVSDILEYFLPKDEIGSDLMNLLLQNYMDKHDAVNHTAKTLTEHGLSFVAAKNLHK</sequence>
<name>A0A398DG86_9BACT</name>
<evidence type="ECO:0000313" key="2">
    <source>
        <dbReference type="Proteomes" id="UP000266260"/>
    </source>
</evidence>